<name>A0A5C3EL09_9BASI</name>
<dbReference type="GO" id="GO:0016020">
    <property type="term" value="C:membrane"/>
    <property type="evidence" value="ECO:0007669"/>
    <property type="project" value="UniProtKB-SubCell"/>
</dbReference>
<dbReference type="UniPathway" id="UPA00222"/>
<proteinExistence type="inferred from homology"/>
<evidence type="ECO:0000256" key="10">
    <source>
        <dbReference type="ARBA" id="ARBA00022989"/>
    </source>
</evidence>
<feature type="compositionally biased region" description="Polar residues" evidence="15">
    <location>
        <begin position="384"/>
        <end position="405"/>
    </location>
</feature>
<organism evidence="18 19">
    <name type="scientific">Ustilago trichophora</name>
    <dbReference type="NCBI Taxonomy" id="86804"/>
    <lineage>
        <taxon>Eukaryota</taxon>
        <taxon>Fungi</taxon>
        <taxon>Dikarya</taxon>
        <taxon>Basidiomycota</taxon>
        <taxon>Ustilaginomycotina</taxon>
        <taxon>Ustilaginomycetes</taxon>
        <taxon>Ustilaginales</taxon>
        <taxon>Ustilaginaceae</taxon>
        <taxon>Ustilago</taxon>
    </lineage>
</organism>
<evidence type="ECO:0000256" key="3">
    <source>
        <dbReference type="ARBA" id="ARBA00004991"/>
    </source>
</evidence>
<feature type="transmembrane region" description="Helical" evidence="16">
    <location>
        <begin position="474"/>
        <end position="498"/>
    </location>
</feature>
<feature type="signal peptide" evidence="17">
    <location>
        <begin position="1"/>
        <end position="36"/>
    </location>
</feature>
<dbReference type="GO" id="GO:0008120">
    <property type="term" value="F:ceramide glucosyltransferase activity"/>
    <property type="evidence" value="ECO:0007669"/>
    <property type="project" value="UniProtKB-EC"/>
</dbReference>
<evidence type="ECO:0000313" key="19">
    <source>
        <dbReference type="Proteomes" id="UP000324022"/>
    </source>
</evidence>
<evidence type="ECO:0000256" key="12">
    <source>
        <dbReference type="ARBA" id="ARBA00031017"/>
    </source>
</evidence>
<evidence type="ECO:0000256" key="7">
    <source>
        <dbReference type="ARBA" id="ARBA00022676"/>
    </source>
</evidence>
<feature type="compositionally biased region" description="Low complexity" evidence="15">
    <location>
        <begin position="374"/>
        <end position="383"/>
    </location>
</feature>
<keyword evidence="11 16" id="KW-0472">Membrane</keyword>
<keyword evidence="10 16" id="KW-1133">Transmembrane helix</keyword>
<feature type="region of interest" description="Disordered" evidence="15">
    <location>
        <begin position="91"/>
        <end position="112"/>
    </location>
</feature>
<feature type="transmembrane region" description="Helical" evidence="16">
    <location>
        <begin position="518"/>
        <end position="537"/>
    </location>
</feature>
<feature type="compositionally biased region" description="Polar residues" evidence="15">
    <location>
        <begin position="621"/>
        <end position="630"/>
    </location>
</feature>
<sequence>MLQLLLATASARLWRVQRRFTLLILLAVLLSSTASAQASLGDNAPTTITTATENKPSSIIRALAYVGLTWYLLIWTVCLLGLGLANQFARSESPRSPLSPPRSSAILTNQSEDSSSIDSLMRRQQQHGQLHAESVPGVSILRPLSGLDSNLYSNLSSSFTQDYPKTRFEIILSIRDTSSPESQKVLNVARMVVAAHPHVDARIIVGDHFAGVNPKINNLVRSYAASKYDILWVVDSQVWSPSGALARAVDDLCADPANRPRPSPRWLPRKTHGQRVGLVHHVPFAVLPSTSWGSRIERVFLSTTHAKMYLALNALSIDSCVMGKSNMYRKSDLACVPDSFFNVSHHGSQGEEGAIGSFAFSHQSQPVTQFNTFSSSSSSRSTSPLPMQTQSAGFSETDQQQLSNDQVKTLSRPLARFSIYLAEDNMLAQSLWNAPLNLSHTLSSCDLAYTSVGDIRTLADYTRRRMRWIRVRKYMVLAPTLLEPLTESILSGFVGWFALSNLVLPSNFSVESSSWKSWPFWEALLFFCAHFAAWFSVDYTVFHRLSVAHEFLACNPGVDNADRLSFVQFIAAWVMREALALPIWAWAILGSTVSWRNKTYRILRGGRAAVVSANPPRRTNKANLSPSTQLHDPLLHSDH</sequence>
<evidence type="ECO:0000313" key="18">
    <source>
        <dbReference type="EMBL" id="SPO30770.1"/>
    </source>
</evidence>
<feature type="compositionally biased region" description="Low complexity" evidence="15">
    <location>
        <begin position="91"/>
        <end position="104"/>
    </location>
</feature>
<evidence type="ECO:0000256" key="17">
    <source>
        <dbReference type="SAM" id="SignalP"/>
    </source>
</evidence>
<comment type="subcellular location">
    <subcellularLocation>
        <location evidence="1">Membrane</location>
        <topology evidence="1">Multi-pass membrane protein</topology>
    </subcellularLocation>
</comment>
<evidence type="ECO:0000256" key="9">
    <source>
        <dbReference type="ARBA" id="ARBA00022692"/>
    </source>
</evidence>
<feature type="transmembrane region" description="Helical" evidence="16">
    <location>
        <begin position="62"/>
        <end position="85"/>
    </location>
</feature>
<protein>
    <recommendedName>
        <fullName evidence="6">Ceramide glucosyltransferase</fullName>
        <ecNumber evidence="5">2.4.1.80</ecNumber>
    </recommendedName>
    <alternativeName>
        <fullName evidence="13">Glucosylceramide synthase</fullName>
    </alternativeName>
    <alternativeName>
        <fullName evidence="14">UDP-glucose ceramide glucosyltransferase</fullName>
    </alternativeName>
    <alternativeName>
        <fullName evidence="12">UDP-glucose:N-acylsphingosine D-glucosyltransferase</fullName>
    </alternativeName>
</protein>
<feature type="region of interest" description="Disordered" evidence="15">
    <location>
        <begin position="369"/>
        <end position="405"/>
    </location>
</feature>
<dbReference type="OrthoDB" id="1483400at2759"/>
<dbReference type="PANTHER" id="PTHR12726:SF0">
    <property type="entry name" value="CERAMIDE GLUCOSYLTRANSFERASE"/>
    <property type="match status" value="1"/>
</dbReference>
<dbReference type="PANTHER" id="PTHR12726">
    <property type="entry name" value="CERAMIDE GLUCOSYLTRANSFERASE"/>
    <property type="match status" value="1"/>
</dbReference>
<keyword evidence="9 16" id="KW-0812">Transmembrane</keyword>
<evidence type="ECO:0000256" key="2">
    <source>
        <dbReference type="ARBA" id="ARBA00004760"/>
    </source>
</evidence>
<keyword evidence="7" id="KW-0328">Glycosyltransferase</keyword>
<keyword evidence="8 18" id="KW-0808">Transferase</keyword>
<dbReference type="Pfam" id="PF13506">
    <property type="entry name" value="Glyco_transf_21"/>
    <property type="match status" value="2"/>
</dbReference>
<dbReference type="EMBL" id="OOIN01000034">
    <property type="protein sequence ID" value="SPO30770.1"/>
    <property type="molecule type" value="Genomic_DNA"/>
</dbReference>
<dbReference type="Proteomes" id="UP000324022">
    <property type="component" value="Unassembled WGS sequence"/>
</dbReference>
<evidence type="ECO:0000256" key="1">
    <source>
        <dbReference type="ARBA" id="ARBA00004141"/>
    </source>
</evidence>
<feature type="region of interest" description="Disordered" evidence="15">
    <location>
        <begin position="616"/>
        <end position="639"/>
    </location>
</feature>
<keyword evidence="17" id="KW-0732">Signal</keyword>
<evidence type="ECO:0000256" key="6">
    <source>
        <dbReference type="ARBA" id="ARBA00019988"/>
    </source>
</evidence>
<dbReference type="InterPro" id="IPR029044">
    <property type="entry name" value="Nucleotide-diphossugar_trans"/>
</dbReference>
<feature type="chain" id="PRO_5022985109" description="Ceramide glucosyltransferase" evidence="17">
    <location>
        <begin position="37"/>
        <end position="639"/>
    </location>
</feature>
<comment type="pathway">
    <text evidence="2">Lipid metabolism; sphingolipid metabolism.</text>
</comment>
<evidence type="ECO:0000256" key="5">
    <source>
        <dbReference type="ARBA" id="ARBA00012699"/>
    </source>
</evidence>
<keyword evidence="19" id="KW-1185">Reference proteome</keyword>
<evidence type="ECO:0000256" key="11">
    <source>
        <dbReference type="ARBA" id="ARBA00023136"/>
    </source>
</evidence>
<comment type="similarity">
    <text evidence="4">Belongs to the glycosyltransferase 2 family.</text>
</comment>
<evidence type="ECO:0000256" key="4">
    <source>
        <dbReference type="ARBA" id="ARBA00006739"/>
    </source>
</evidence>
<comment type="pathway">
    <text evidence="3">Sphingolipid metabolism.</text>
</comment>
<evidence type="ECO:0000256" key="13">
    <source>
        <dbReference type="ARBA" id="ARBA00031543"/>
    </source>
</evidence>
<dbReference type="GO" id="GO:0006679">
    <property type="term" value="P:glucosylceramide biosynthetic process"/>
    <property type="evidence" value="ECO:0007669"/>
    <property type="project" value="TreeGrafter"/>
</dbReference>
<evidence type="ECO:0000256" key="8">
    <source>
        <dbReference type="ARBA" id="ARBA00022679"/>
    </source>
</evidence>
<gene>
    <name evidence="18" type="ORF">UTRI_05387</name>
</gene>
<dbReference type="SUPFAM" id="SSF53448">
    <property type="entry name" value="Nucleotide-diphospho-sugar transferases"/>
    <property type="match status" value="1"/>
</dbReference>
<evidence type="ECO:0000256" key="15">
    <source>
        <dbReference type="SAM" id="MobiDB-lite"/>
    </source>
</evidence>
<reference evidence="18 19" key="1">
    <citation type="submission" date="2018-03" db="EMBL/GenBank/DDBJ databases">
        <authorList>
            <person name="Guldener U."/>
        </authorList>
    </citation>
    <scope>NUCLEOTIDE SEQUENCE [LARGE SCALE GENOMIC DNA]</scope>
    <source>
        <strain evidence="18 19">NBRC100155</strain>
    </source>
</reference>
<evidence type="ECO:0000256" key="14">
    <source>
        <dbReference type="ARBA" id="ARBA00032575"/>
    </source>
</evidence>
<dbReference type="InterPro" id="IPR025993">
    <property type="entry name" value="Ceramide_glucosylTrfase"/>
</dbReference>
<dbReference type="EC" id="2.4.1.80" evidence="5"/>
<dbReference type="AlphaFoldDB" id="A0A5C3EL09"/>
<evidence type="ECO:0000256" key="16">
    <source>
        <dbReference type="SAM" id="Phobius"/>
    </source>
</evidence>
<accession>A0A5C3EL09</accession>